<evidence type="ECO:0000313" key="2">
    <source>
        <dbReference type="Proteomes" id="UP000689195"/>
    </source>
</evidence>
<organism evidence="1 2">
    <name type="scientific">Paramecium pentaurelia</name>
    <dbReference type="NCBI Taxonomy" id="43138"/>
    <lineage>
        <taxon>Eukaryota</taxon>
        <taxon>Sar</taxon>
        <taxon>Alveolata</taxon>
        <taxon>Ciliophora</taxon>
        <taxon>Intramacronucleata</taxon>
        <taxon>Oligohymenophorea</taxon>
        <taxon>Peniculida</taxon>
        <taxon>Parameciidae</taxon>
        <taxon>Paramecium</taxon>
    </lineage>
</organism>
<dbReference type="OrthoDB" id="287491at2759"/>
<comment type="caution">
    <text evidence="1">The sequence shown here is derived from an EMBL/GenBank/DDBJ whole genome shotgun (WGS) entry which is preliminary data.</text>
</comment>
<sequence>MQRRRRCAFDSDSLEEYIQLATIGQNQTNLFYDDKKLNWLNGRKQVDDDEEILKDIEGFEHNYSSPKVDYIDTSELPPDIVLKSSDDIFSHHIMILGDINEYVKQSLTIFCMQSRKNSSEDFNEELISPIKSKLCLDLAIKRIQEKNGVHIVKFLMHDMTIQNYGPIINVYFLQTSNYILILNIDQNNSQAQKEQDMIESVKQKASIVKNIYILYFTESDIQDQRIPNKYYCNRWNISVILSQVYIQQLITKIIEQVINQ</sequence>
<keyword evidence="2" id="KW-1185">Reference proteome</keyword>
<reference evidence="1" key="1">
    <citation type="submission" date="2021-01" db="EMBL/GenBank/DDBJ databases">
        <authorList>
            <consortium name="Genoscope - CEA"/>
            <person name="William W."/>
        </authorList>
    </citation>
    <scope>NUCLEOTIDE SEQUENCE</scope>
</reference>
<protein>
    <submittedName>
        <fullName evidence="1">Uncharacterized protein</fullName>
    </submittedName>
</protein>
<dbReference type="EMBL" id="CAJJDO010000037">
    <property type="protein sequence ID" value="CAD8162132.1"/>
    <property type="molecule type" value="Genomic_DNA"/>
</dbReference>
<accession>A0A8S1UEM0</accession>
<proteinExistence type="predicted"/>
<evidence type="ECO:0000313" key="1">
    <source>
        <dbReference type="EMBL" id="CAD8162132.1"/>
    </source>
</evidence>
<gene>
    <name evidence="1" type="ORF">PPENT_87.1.T0370216</name>
</gene>
<name>A0A8S1UEM0_9CILI</name>
<dbReference type="Proteomes" id="UP000689195">
    <property type="component" value="Unassembled WGS sequence"/>
</dbReference>
<dbReference type="AlphaFoldDB" id="A0A8S1UEM0"/>